<feature type="compositionally biased region" description="Acidic residues" evidence="1">
    <location>
        <begin position="320"/>
        <end position="335"/>
    </location>
</feature>
<gene>
    <name evidence="2" type="ORF">yc1106_09105</name>
</gene>
<feature type="compositionally biased region" description="Basic residues" evidence="1">
    <location>
        <begin position="282"/>
        <end position="292"/>
    </location>
</feature>
<keyword evidence="3" id="KW-1185">Reference proteome</keyword>
<feature type="compositionally biased region" description="Basic and acidic residues" evidence="1">
    <location>
        <begin position="309"/>
        <end position="319"/>
    </location>
</feature>
<keyword evidence="2" id="KW-0418">Kinase</keyword>
<feature type="region of interest" description="Disordered" evidence="1">
    <location>
        <begin position="282"/>
        <end position="342"/>
    </location>
</feature>
<dbReference type="GO" id="GO:0004674">
    <property type="term" value="F:protein serine/threonine kinase activity"/>
    <property type="evidence" value="ECO:0007669"/>
    <property type="project" value="UniProtKB-KW"/>
</dbReference>
<dbReference type="EMBL" id="CP089280">
    <property type="protein sequence ID" value="USP81831.1"/>
    <property type="molecule type" value="Genomic_DNA"/>
</dbReference>
<dbReference type="OrthoDB" id="3801416at2759"/>
<name>A0A9Q9DXT5_CURCL</name>
<keyword evidence="2" id="KW-0808">Transferase</keyword>
<organism evidence="2 3">
    <name type="scientific">Curvularia clavata</name>
    <dbReference type="NCBI Taxonomy" id="95742"/>
    <lineage>
        <taxon>Eukaryota</taxon>
        <taxon>Fungi</taxon>
        <taxon>Dikarya</taxon>
        <taxon>Ascomycota</taxon>
        <taxon>Pezizomycotina</taxon>
        <taxon>Dothideomycetes</taxon>
        <taxon>Pleosporomycetidae</taxon>
        <taxon>Pleosporales</taxon>
        <taxon>Pleosporineae</taxon>
        <taxon>Pleosporaceae</taxon>
        <taxon>Curvularia</taxon>
    </lineage>
</organism>
<evidence type="ECO:0000313" key="3">
    <source>
        <dbReference type="Proteomes" id="UP001056012"/>
    </source>
</evidence>
<keyword evidence="2" id="KW-0723">Serine/threonine-protein kinase</keyword>
<dbReference type="Proteomes" id="UP001056012">
    <property type="component" value="Chromosome 7"/>
</dbReference>
<feature type="compositionally biased region" description="Low complexity" evidence="1">
    <location>
        <begin position="107"/>
        <end position="120"/>
    </location>
</feature>
<feature type="region of interest" description="Disordered" evidence="1">
    <location>
        <begin position="56"/>
        <end position="128"/>
    </location>
</feature>
<evidence type="ECO:0000256" key="1">
    <source>
        <dbReference type="SAM" id="MobiDB-lite"/>
    </source>
</evidence>
<dbReference type="VEuPathDB" id="FungiDB:yc1106_09105"/>
<reference evidence="2" key="1">
    <citation type="submission" date="2021-12" db="EMBL/GenBank/DDBJ databases">
        <title>Curvularia clavata genome.</title>
        <authorList>
            <person name="Cao Y."/>
        </authorList>
    </citation>
    <scope>NUCLEOTIDE SEQUENCE</scope>
    <source>
        <strain evidence="2">Yc1106</strain>
    </source>
</reference>
<accession>A0A9Q9DXT5</accession>
<evidence type="ECO:0000313" key="2">
    <source>
        <dbReference type="EMBL" id="USP81831.1"/>
    </source>
</evidence>
<dbReference type="AlphaFoldDB" id="A0A9Q9DXT5"/>
<proteinExistence type="predicted"/>
<protein>
    <submittedName>
        <fullName evidence="2">SPS1, Serine/threonine protein kinase</fullName>
    </submittedName>
</protein>
<sequence length="342" mass="38692">MNQLNPSYTLYIINLKRSQTNSLYYYFFNFVNDSNTSHNSVHYPISCSFNTMVRTRSMRSNPEKRRASDELVSLPPAKRAKKNSASIPNPKLSSPPPRAQNQPVHYSSPTSAASPASESSVESDTDNEDAYDADVEAYTDDEETDDEVTEFSDAEDTEADQLLDYLLDHLLDRIRLGVAYMERQQALCERIMQNTRFQIDTTDESTREALTLLCSYGTLVASAPFFELFEIGIPRPDWVAEGDLPGIHDPQWWVGKSQAEIKAGPHADEADVRRAAGHLKGLKTRQSKKRGLTAREKENKWKLNAAMRSQERSSRVEHHDEDDEEEDETESEVDGGEYVPSS</sequence>